<sequence length="373" mass="41228">MSLLQLPSELILYIAEFLLAERDINVLVQGNRQLYELLNPLLYRHNVQHRQSSALTWAAANGQLPTLEKLFDQGAQITTTLPESLEETKEPPSKQPAICQEQEPQIPDHPLVHAALHGHATVVKALLLRGAHPDWTDRRGSTLLMIAANKGHVAVVRELLQHGADPTRPDSLNATPITIAALRGHTTIVEALIEHLERYHTTVMSDTQNQAVVYAALSGHTTLVRFLLDRGVPVDTPGHVNSHTPLFYAVRRSDEALIRLLLERGANSLYIPSEGNKSPLAFAAGYCCNEIVGMLLDRCADLGTEGIKAMHAAVVRNNVWLVGRLIARGVDPASEDEHLHRPLVSWAADLGCLNIVRLLWRKGLMRRLVILTV</sequence>
<feature type="repeat" description="ANK" evidence="1">
    <location>
        <begin position="139"/>
        <end position="171"/>
    </location>
</feature>
<organism evidence="2 3">
    <name type="scientific">Aspergillus taichungensis</name>
    <dbReference type="NCBI Taxonomy" id="482145"/>
    <lineage>
        <taxon>Eukaryota</taxon>
        <taxon>Fungi</taxon>
        <taxon>Dikarya</taxon>
        <taxon>Ascomycota</taxon>
        <taxon>Pezizomycotina</taxon>
        <taxon>Eurotiomycetes</taxon>
        <taxon>Eurotiomycetidae</taxon>
        <taxon>Eurotiales</taxon>
        <taxon>Aspergillaceae</taxon>
        <taxon>Aspergillus</taxon>
        <taxon>Aspergillus subgen. Circumdati</taxon>
    </lineage>
</organism>
<dbReference type="Proteomes" id="UP000235023">
    <property type="component" value="Unassembled WGS sequence"/>
</dbReference>
<keyword evidence="3" id="KW-1185">Reference proteome</keyword>
<dbReference type="PANTHER" id="PTHR24121">
    <property type="entry name" value="NO MECHANORECEPTOR POTENTIAL C, ISOFORM D-RELATED"/>
    <property type="match status" value="1"/>
</dbReference>
<gene>
    <name evidence="2" type="ORF">BDW42DRAFT_164436</name>
</gene>
<dbReference type="InterPro" id="IPR002110">
    <property type="entry name" value="Ankyrin_rpt"/>
</dbReference>
<dbReference type="PROSITE" id="PS50297">
    <property type="entry name" value="ANK_REP_REGION"/>
    <property type="match status" value="2"/>
</dbReference>
<dbReference type="InterPro" id="IPR036770">
    <property type="entry name" value="Ankyrin_rpt-contain_sf"/>
</dbReference>
<dbReference type="OrthoDB" id="366390at2759"/>
<evidence type="ECO:0000313" key="2">
    <source>
        <dbReference type="EMBL" id="PLN83683.1"/>
    </source>
</evidence>
<dbReference type="PANTHER" id="PTHR24121:SF23">
    <property type="entry name" value="NO MECHANORECEPTOR POTENTIAL C, ISOFORM H"/>
    <property type="match status" value="1"/>
</dbReference>
<dbReference type="SUPFAM" id="SSF48403">
    <property type="entry name" value="Ankyrin repeat"/>
    <property type="match status" value="1"/>
</dbReference>
<dbReference type="Gene3D" id="1.25.40.20">
    <property type="entry name" value="Ankyrin repeat-containing domain"/>
    <property type="match status" value="2"/>
</dbReference>
<dbReference type="AlphaFoldDB" id="A0A2J5I1J4"/>
<evidence type="ECO:0000313" key="3">
    <source>
        <dbReference type="Proteomes" id="UP000235023"/>
    </source>
</evidence>
<keyword evidence="1" id="KW-0040">ANK repeat</keyword>
<dbReference type="SMART" id="SM00248">
    <property type="entry name" value="ANK"/>
    <property type="match status" value="8"/>
</dbReference>
<dbReference type="EMBL" id="KZ559517">
    <property type="protein sequence ID" value="PLN83683.1"/>
    <property type="molecule type" value="Genomic_DNA"/>
</dbReference>
<proteinExistence type="predicted"/>
<dbReference type="Pfam" id="PF12796">
    <property type="entry name" value="Ank_2"/>
    <property type="match status" value="2"/>
</dbReference>
<dbReference type="PROSITE" id="PS50088">
    <property type="entry name" value="ANK_REPEAT"/>
    <property type="match status" value="3"/>
</dbReference>
<feature type="repeat" description="ANK" evidence="1">
    <location>
        <begin position="241"/>
        <end position="267"/>
    </location>
</feature>
<accession>A0A2J5I1J4</accession>
<protein>
    <submittedName>
        <fullName evidence="2">Ankyrin repeat-containing domain protein</fullName>
    </submittedName>
</protein>
<reference evidence="3" key="1">
    <citation type="submission" date="2017-12" db="EMBL/GenBank/DDBJ databases">
        <authorList>
            <consortium name="DOE Joint Genome Institute"/>
            <person name="Mondo S.J."/>
            <person name="Kjaerbolling I."/>
            <person name="Vesth T.C."/>
            <person name="Frisvad J.C."/>
            <person name="Nybo J.L."/>
            <person name="Theobald S."/>
            <person name="Kuo A."/>
            <person name="Bowyer P."/>
            <person name="Matsuda Y."/>
            <person name="Lyhne E.K."/>
            <person name="Kogle M.E."/>
            <person name="Clum A."/>
            <person name="Lipzen A."/>
            <person name="Salamov A."/>
            <person name="Ngan C.Y."/>
            <person name="Daum C."/>
            <person name="Chiniquy J."/>
            <person name="Barry K."/>
            <person name="LaButti K."/>
            <person name="Haridas S."/>
            <person name="Simmons B.A."/>
            <person name="Magnuson J.K."/>
            <person name="Mortensen U.H."/>
            <person name="Larsen T.O."/>
            <person name="Grigoriev I.V."/>
            <person name="Baker S.E."/>
            <person name="Andersen M.R."/>
            <person name="Nordberg H.P."/>
            <person name="Cantor M.N."/>
            <person name="Hua S.X."/>
        </authorList>
    </citation>
    <scope>NUCLEOTIDE SEQUENCE [LARGE SCALE GENOMIC DNA]</scope>
    <source>
        <strain evidence="3">IBT 19404</strain>
    </source>
</reference>
<feature type="repeat" description="ANK" evidence="1">
    <location>
        <begin position="305"/>
        <end position="337"/>
    </location>
</feature>
<name>A0A2J5I1J4_9EURO</name>
<evidence type="ECO:0000256" key="1">
    <source>
        <dbReference type="PROSITE-ProRule" id="PRU00023"/>
    </source>
</evidence>